<gene>
    <name evidence="1" type="ORF">AOV_01100</name>
</gene>
<dbReference type="InterPro" id="IPR027417">
    <property type="entry name" value="P-loop_NTPase"/>
</dbReference>
<reference evidence="2" key="1">
    <citation type="submission" date="2018-06" db="EMBL/GenBank/DDBJ databases">
        <title>The Anaplasma ovis genome reveals a high proportion of pseudogenes.</title>
        <authorList>
            <person name="Liu Z."/>
            <person name="Peasley A.M."/>
            <person name="Yang J."/>
            <person name="Li Y."/>
            <person name="Guan G."/>
            <person name="Luo J."/>
            <person name="Yin H."/>
            <person name="Brayton K.A."/>
        </authorList>
    </citation>
    <scope>NUCLEOTIDE SEQUENCE [LARGE SCALE GENOMIC DNA]</scope>
    <source>
        <strain evidence="2">Haibei</strain>
    </source>
</reference>
<dbReference type="EMBL" id="CP015994">
    <property type="protein sequence ID" value="ASI47518.1"/>
    <property type="molecule type" value="Genomic_DNA"/>
</dbReference>
<keyword evidence="2" id="KW-1185">Reference proteome</keyword>
<proteinExistence type="predicted"/>
<evidence type="ECO:0000313" key="1">
    <source>
        <dbReference type="EMBL" id="ASI47518.1"/>
    </source>
</evidence>
<dbReference type="AlphaFoldDB" id="A0A2Z2LBC1"/>
<protein>
    <submittedName>
        <fullName evidence="1">Twitching motility protein (PilT)</fullName>
    </submittedName>
</protein>
<dbReference type="Gene3D" id="3.40.50.300">
    <property type="entry name" value="P-loop containing nucleotide triphosphate hydrolases"/>
    <property type="match status" value="1"/>
</dbReference>
<sequence>MEYLKQLVASSIQHNASHLYCVIGQPPAIKRLGHIEFLQVRKIDQSDIKSILSAVLSAEAQAKFDSDGEVSVNFEFDETHFLNIHVARDISRLESEAKVTIFIRELALPSEDDVPQELVRTAAYVSRGVILLGGAAHHNKNYTIEFLLHKIGTAQKKHILTFGMEAESVPKSDRAIISAYDASQANFDFIKKQAADIVVFAELNSNLVSVAHSCVTTGMLVIAAIDAVSTACMLERVLSMFPNMESGINFLASHVLGATLQVLLARKPCVYVYDFITFDNKVRETIRSGNIELIENSDIVEKISKLIEENKLTHSDAQPVLAHLVSSTSSQYASNVEDEF</sequence>
<organism evidence="1 2">
    <name type="scientific">Anaplasma ovis str. Haibei</name>
    <dbReference type="NCBI Taxonomy" id="1248439"/>
    <lineage>
        <taxon>Bacteria</taxon>
        <taxon>Pseudomonadati</taxon>
        <taxon>Pseudomonadota</taxon>
        <taxon>Alphaproteobacteria</taxon>
        <taxon>Rickettsiales</taxon>
        <taxon>Anaplasmataceae</taxon>
        <taxon>Anaplasma</taxon>
    </lineage>
</organism>
<reference evidence="1 2" key="2">
    <citation type="journal article" date="2019" name="BMC Genomics">
        <title>The Anaplasma ovis genome reveals a high proportion of pseudogenes.</title>
        <authorList>
            <person name="Liu Z."/>
            <person name="Peasley A.M."/>
            <person name="Yang J."/>
            <person name="Li Y."/>
            <person name="Guan G."/>
            <person name="Luo J."/>
            <person name="Yin H."/>
            <person name="Brayton K.A."/>
        </authorList>
    </citation>
    <scope>NUCLEOTIDE SEQUENCE [LARGE SCALE GENOMIC DNA]</scope>
    <source>
        <strain evidence="1 2">Haibei</strain>
    </source>
</reference>
<dbReference type="Gene3D" id="3.30.450.90">
    <property type="match status" value="1"/>
</dbReference>
<evidence type="ECO:0000313" key="2">
    <source>
        <dbReference type="Proteomes" id="UP000259762"/>
    </source>
</evidence>
<accession>A0A2Z2LBC1</accession>
<dbReference type="Proteomes" id="UP000259762">
    <property type="component" value="Chromosome"/>
</dbReference>
<dbReference type="OrthoDB" id="9776961at2"/>
<dbReference type="RefSeq" id="WP_075138790.1">
    <property type="nucleotide sequence ID" value="NZ_CP015994.1"/>
</dbReference>
<name>A0A2Z2LBC1_9RICK</name>
<dbReference type="KEGG" id="aoh:AOV_01100"/>